<sequence length="550" mass="61349">MTSPGLVPMHFLKKTSWTFYLIITFFSLAADTTTAIQISKQWMIPSSFQQLLPIIAADPHAIKHIQRGELFGSQEEVLRFCEGGGLVCDADTDDIYQSAIWYYYRGGKKISKLETTDMNTAINPRLATFMRQFYFFEKDLPALVLRANFLQALSNDSSQARYLPKSVVQLLLSSTQNFSNGAAPAVLHHFQISSDSEMGKTVSGTIEACSPTNMVNRAVEGEVRRCLYSMEDLIDFAQNALNATPDRTRPAKLQIVDSEPFETTLTVQEIFKVVNVELKSDEDTASLNCHTLGFPFRVNMCHMLPKTKVYVATLESTERPGYVIKHPAICHMKTSGFGADQVGFMALGTKPGESEICHWMERPVEFIASELFEAIELTVMAAKADPYGVLFVCLGNICRSPSAEAVFINAVKKRGLEGKFKIDSAGTIDYHEGNPADSRMRAAALRRGVKLESISRPVRASDFNDFDIILAMDKKNREDLFRLHKGWKSKAGLPELTSDKVQLMCDYCKIHDTKEVPDPYYGGPQGFEEVLDLLEDACEGLLESLVSKNA</sequence>
<dbReference type="FunFam" id="3.40.50.2300:FF:000113">
    <property type="entry name" value="Low molecular weight protein-tyrosine-phosphatase"/>
    <property type="match status" value="1"/>
</dbReference>
<organism evidence="7 8">
    <name type="scientific">Marchantia polymorpha subsp. ruderalis</name>
    <dbReference type="NCBI Taxonomy" id="1480154"/>
    <lineage>
        <taxon>Eukaryota</taxon>
        <taxon>Viridiplantae</taxon>
        <taxon>Streptophyta</taxon>
        <taxon>Embryophyta</taxon>
        <taxon>Marchantiophyta</taxon>
        <taxon>Marchantiopsida</taxon>
        <taxon>Marchantiidae</taxon>
        <taxon>Marchantiales</taxon>
        <taxon>Marchantiaceae</taxon>
        <taxon>Marchantia</taxon>
    </lineage>
</organism>
<evidence type="ECO:0000256" key="3">
    <source>
        <dbReference type="ARBA" id="ARBA00022801"/>
    </source>
</evidence>
<comment type="caution">
    <text evidence="7">The sequence shown here is derived from an EMBL/GenBank/DDBJ whole genome shotgun (WGS) entry which is preliminary data.</text>
</comment>
<evidence type="ECO:0000313" key="7">
    <source>
        <dbReference type="EMBL" id="OAE30160.1"/>
    </source>
</evidence>
<keyword evidence="4" id="KW-0904">Protein phosphatase</keyword>
<dbReference type="Gene3D" id="3.40.50.2300">
    <property type="match status" value="1"/>
</dbReference>
<dbReference type="PRINTS" id="PR00719">
    <property type="entry name" value="LMWPTPASE"/>
</dbReference>
<evidence type="ECO:0000313" key="8">
    <source>
        <dbReference type="Proteomes" id="UP000077202"/>
    </source>
</evidence>
<evidence type="ECO:0000256" key="2">
    <source>
        <dbReference type="ARBA" id="ARBA00012646"/>
    </source>
</evidence>
<dbReference type="PANTHER" id="PTHR47439">
    <property type="entry name" value="LOW MOLECULAR WEIGHT PHOSPHOTYROSINE PROTEIN PHOSPHATASE-RELATED"/>
    <property type="match status" value="1"/>
</dbReference>
<dbReference type="Pfam" id="PF01451">
    <property type="entry name" value="LMWPc"/>
    <property type="match status" value="1"/>
</dbReference>
<dbReference type="GO" id="GO:0003993">
    <property type="term" value="F:acid phosphatase activity"/>
    <property type="evidence" value="ECO:0007669"/>
    <property type="project" value="UniProtKB-EC"/>
</dbReference>
<dbReference type="EC" id="3.1.3.2" evidence="2"/>
<comment type="similarity">
    <text evidence="1">Belongs to the low molecular weight phosphotyrosine protein phosphatase family.</text>
</comment>
<evidence type="ECO:0000256" key="4">
    <source>
        <dbReference type="ARBA" id="ARBA00022912"/>
    </source>
</evidence>
<evidence type="ECO:0000259" key="6">
    <source>
        <dbReference type="PROSITE" id="PS51277"/>
    </source>
</evidence>
<proteinExistence type="inferred from homology"/>
<dbReference type="EMBL" id="LVLJ01001351">
    <property type="protein sequence ID" value="OAE30160.1"/>
    <property type="molecule type" value="Genomic_DNA"/>
</dbReference>
<dbReference type="PANTHER" id="PTHR47439:SF1">
    <property type="entry name" value="ACID PHOSPHATASE"/>
    <property type="match status" value="1"/>
</dbReference>
<dbReference type="CDD" id="cd16343">
    <property type="entry name" value="LMWPTP"/>
    <property type="match status" value="1"/>
</dbReference>
<evidence type="ECO:0000256" key="5">
    <source>
        <dbReference type="PIRSR" id="PIRSR617867-1"/>
    </source>
</evidence>
<dbReference type="SMART" id="SM01045">
    <property type="entry name" value="BURP"/>
    <property type="match status" value="1"/>
</dbReference>
<dbReference type="SUPFAM" id="SSF52788">
    <property type="entry name" value="Phosphotyrosine protein phosphatases I"/>
    <property type="match status" value="1"/>
</dbReference>
<keyword evidence="8" id="KW-1185">Reference proteome</keyword>
<keyword evidence="3" id="KW-0378">Hydrolase</keyword>
<dbReference type="SMART" id="SM00226">
    <property type="entry name" value="LMWPc"/>
    <property type="match status" value="1"/>
</dbReference>
<gene>
    <name evidence="7" type="ORF">AXG93_4295s1140</name>
</gene>
<dbReference type="PROSITE" id="PS51277">
    <property type="entry name" value="BURP"/>
    <property type="match status" value="1"/>
</dbReference>
<feature type="domain" description="BURP" evidence="6">
    <location>
        <begin position="134"/>
        <end position="370"/>
    </location>
</feature>
<dbReference type="InterPro" id="IPR052995">
    <property type="entry name" value="LMW-PTP"/>
</dbReference>
<dbReference type="AlphaFoldDB" id="A0A176WAK0"/>
<evidence type="ECO:0000256" key="1">
    <source>
        <dbReference type="ARBA" id="ARBA00011063"/>
    </source>
</evidence>
<dbReference type="Proteomes" id="UP000077202">
    <property type="component" value="Unassembled WGS sequence"/>
</dbReference>
<feature type="active site" description="Nucleophile" evidence="5">
    <location>
        <position position="393"/>
    </location>
</feature>
<dbReference type="GO" id="GO:0004725">
    <property type="term" value="F:protein tyrosine phosphatase activity"/>
    <property type="evidence" value="ECO:0007669"/>
    <property type="project" value="InterPro"/>
</dbReference>
<feature type="active site" description="Proton donor" evidence="5">
    <location>
        <position position="518"/>
    </location>
</feature>
<feature type="active site" evidence="5">
    <location>
        <position position="399"/>
    </location>
</feature>
<name>A0A176WAK0_MARPO</name>
<accession>A0A176WAK0</accession>
<reference evidence="7" key="1">
    <citation type="submission" date="2016-03" db="EMBL/GenBank/DDBJ databases">
        <title>Mechanisms controlling the formation of the plant cell surface in tip-growing cells are functionally conserved among land plants.</title>
        <authorList>
            <person name="Honkanen S."/>
            <person name="Jones V.A."/>
            <person name="Morieri G."/>
            <person name="Champion C."/>
            <person name="Hetherington A.J."/>
            <person name="Kelly S."/>
            <person name="Saint-Marcoux D."/>
            <person name="Proust H."/>
            <person name="Prescott H."/>
            <person name="Dolan L."/>
        </authorList>
    </citation>
    <scope>NUCLEOTIDE SEQUENCE [LARGE SCALE GENOMIC DNA]</scope>
    <source>
        <tissue evidence="7">Whole gametophyte</tissue>
    </source>
</reference>
<dbReference type="Pfam" id="PF03181">
    <property type="entry name" value="BURP"/>
    <property type="match status" value="1"/>
</dbReference>
<protein>
    <recommendedName>
        <fullName evidence="2">acid phosphatase</fullName>
        <ecNumber evidence="2">3.1.3.2</ecNumber>
    </recommendedName>
</protein>
<dbReference type="InterPro" id="IPR004873">
    <property type="entry name" value="BURP_dom"/>
</dbReference>
<dbReference type="InterPro" id="IPR036196">
    <property type="entry name" value="Ptyr_pPase_sf"/>
</dbReference>
<dbReference type="InterPro" id="IPR017867">
    <property type="entry name" value="Tyr_phospatase_low_mol_wt"/>
</dbReference>
<dbReference type="InterPro" id="IPR023485">
    <property type="entry name" value="Ptyr_pPase"/>
</dbReference>